<keyword evidence="4" id="KW-1185">Reference proteome</keyword>
<dbReference type="EMBL" id="AP024445">
    <property type="protein sequence ID" value="BCS22528.1"/>
    <property type="molecule type" value="Genomic_DNA"/>
</dbReference>
<dbReference type="Gene3D" id="3.50.50.60">
    <property type="entry name" value="FAD/NAD(P)-binding domain"/>
    <property type="match status" value="1"/>
</dbReference>
<dbReference type="PANTHER" id="PTHR10742:SF414">
    <property type="entry name" value="CONTAINING AMINE OXIDASE, PUTATIVE (AFU_ORTHOLOGUE AFUA_3G12150)-RELATED"/>
    <property type="match status" value="1"/>
</dbReference>
<proteinExistence type="predicted"/>
<dbReference type="GeneID" id="64972533"/>
<accession>A0A7R7XK15</accession>
<dbReference type="AlphaFoldDB" id="A0A7R7XK15"/>
<dbReference type="InterPro" id="IPR050281">
    <property type="entry name" value="Flavin_monoamine_oxidase"/>
</dbReference>
<dbReference type="OrthoDB" id="5046242at2759"/>
<dbReference type="GO" id="GO:0006338">
    <property type="term" value="P:chromatin remodeling"/>
    <property type="evidence" value="ECO:0007669"/>
    <property type="project" value="TreeGrafter"/>
</dbReference>
<evidence type="ECO:0000259" key="2">
    <source>
        <dbReference type="Pfam" id="PF01593"/>
    </source>
</evidence>
<feature type="compositionally biased region" description="Low complexity" evidence="1">
    <location>
        <begin position="392"/>
        <end position="408"/>
    </location>
</feature>
<evidence type="ECO:0000256" key="1">
    <source>
        <dbReference type="SAM" id="MobiDB-lite"/>
    </source>
</evidence>
<dbReference type="SUPFAM" id="SSF51905">
    <property type="entry name" value="FAD/NAD(P)-binding domain"/>
    <property type="match status" value="1"/>
</dbReference>
<feature type="domain" description="Amine oxidase" evidence="2">
    <location>
        <begin position="16"/>
        <end position="313"/>
    </location>
</feature>
<dbReference type="PANTHER" id="PTHR10742">
    <property type="entry name" value="FLAVIN MONOAMINE OXIDASE"/>
    <property type="match status" value="1"/>
</dbReference>
<evidence type="ECO:0000313" key="4">
    <source>
        <dbReference type="Proteomes" id="UP000654913"/>
    </source>
</evidence>
<reference evidence="3" key="2">
    <citation type="submission" date="2021-02" db="EMBL/GenBank/DDBJ databases">
        <title>Aspergillus puulaauensis MK2 genome sequence.</title>
        <authorList>
            <person name="Futagami T."/>
            <person name="Mori K."/>
            <person name="Kadooka C."/>
            <person name="Tanaka T."/>
        </authorList>
    </citation>
    <scope>NUCLEOTIDE SEQUENCE</scope>
    <source>
        <strain evidence="3">MK2</strain>
    </source>
</reference>
<feature type="domain" description="Amine oxidase" evidence="2">
    <location>
        <begin position="445"/>
        <end position="521"/>
    </location>
</feature>
<dbReference type="InterPro" id="IPR002937">
    <property type="entry name" value="Amino_oxidase"/>
</dbReference>
<dbReference type="Gene3D" id="3.90.660.10">
    <property type="match status" value="1"/>
</dbReference>
<dbReference type="GO" id="GO:0003682">
    <property type="term" value="F:chromatin binding"/>
    <property type="evidence" value="ECO:0007669"/>
    <property type="project" value="TreeGrafter"/>
</dbReference>
<dbReference type="Proteomes" id="UP000654913">
    <property type="component" value="Chromosome 3"/>
</dbReference>
<dbReference type="KEGG" id="apuu:APUU_30753S"/>
<sequence length="557" mass="60711">MTMSKPPNVAIIGAGLAGLRCADILIQNGAQVTIFEARNRVGGRVHQSKVGDHLVDMGPNWIHGAGKNPILDIANATETAVHDFEGGQLVLTSDGDVMDDRVAEKISDILWTIIQEAFNYSNTHQDDIPAEKSLLDFICERLEKVGLSAEEKKLVIDSSRLWGAYVGDPVDKQSLKFFNLEEAIDGTNYFVASTYKDILKQVSSTALQHADIHLNQPITKIDSRPDTQGTSNRHKVTLTTESDESYTFDEVVVTCPLGWLKRNKSAFTPKLPPRLSSAIDNISYGRLEKVYITFPEAFWHSATGNPVSLPTLTGTAPSQPTTNGANGHTNNLNFAHFLNPSYHEDHPADIPWDQECFSLASFQGKTAHPTLLFYTYGPCASYIVDKLTSLSPTNPQTNTNTTTTTTPNIEAHPPSTPSYNFLTTLFHPFYSLLPNYTPTSPSCTPLSILATRWQSDPYAGNGSYANFQTGLQEGDKDIEALRAGMGIERSVWFAGEHTAPFVALGTTTGALWSGERVARGVCEVVGLGCVGVERVGRDDSLPSACACRRGGVENEVK</sequence>
<reference evidence="3" key="1">
    <citation type="submission" date="2021-01" db="EMBL/GenBank/DDBJ databases">
        <authorList>
            <consortium name="Aspergillus puulaauensis MK2 genome sequencing consortium"/>
            <person name="Kazuki M."/>
            <person name="Futagami T."/>
        </authorList>
    </citation>
    <scope>NUCLEOTIDE SEQUENCE</scope>
    <source>
        <strain evidence="3">MK2</strain>
    </source>
</reference>
<evidence type="ECO:0000313" key="3">
    <source>
        <dbReference type="EMBL" id="BCS22528.1"/>
    </source>
</evidence>
<dbReference type="GO" id="GO:0016491">
    <property type="term" value="F:oxidoreductase activity"/>
    <property type="evidence" value="ECO:0007669"/>
    <property type="project" value="InterPro"/>
</dbReference>
<name>A0A7R7XK15_9EURO</name>
<organism evidence="3 4">
    <name type="scientific">Aspergillus puulaauensis</name>
    <dbReference type="NCBI Taxonomy" id="1220207"/>
    <lineage>
        <taxon>Eukaryota</taxon>
        <taxon>Fungi</taxon>
        <taxon>Dikarya</taxon>
        <taxon>Ascomycota</taxon>
        <taxon>Pezizomycotina</taxon>
        <taxon>Eurotiomycetes</taxon>
        <taxon>Eurotiomycetidae</taxon>
        <taxon>Eurotiales</taxon>
        <taxon>Aspergillaceae</taxon>
        <taxon>Aspergillus</taxon>
    </lineage>
</organism>
<feature type="region of interest" description="Disordered" evidence="1">
    <location>
        <begin position="392"/>
        <end position="414"/>
    </location>
</feature>
<dbReference type="RefSeq" id="XP_041554722.1">
    <property type="nucleotide sequence ID" value="XM_041701881.1"/>
</dbReference>
<dbReference type="InterPro" id="IPR036188">
    <property type="entry name" value="FAD/NAD-bd_sf"/>
</dbReference>
<dbReference type="PRINTS" id="PR00419">
    <property type="entry name" value="ADXRDTASE"/>
</dbReference>
<gene>
    <name evidence="3" type="ORF">APUU_30753S</name>
</gene>
<protein>
    <recommendedName>
        <fullName evidence="2">Amine oxidase domain-containing protein</fullName>
    </recommendedName>
</protein>
<dbReference type="Pfam" id="PF01593">
    <property type="entry name" value="Amino_oxidase"/>
    <property type="match status" value="2"/>
</dbReference>
<dbReference type="GO" id="GO:0050660">
    <property type="term" value="F:flavin adenine dinucleotide binding"/>
    <property type="evidence" value="ECO:0007669"/>
    <property type="project" value="TreeGrafter"/>
</dbReference>